<proteinExistence type="predicted"/>
<feature type="transmembrane region" description="Helical" evidence="1">
    <location>
        <begin position="27"/>
        <end position="47"/>
    </location>
</feature>
<dbReference type="AlphaFoldDB" id="A0A6C0M1K5"/>
<dbReference type="EMBL" id="MN740614">
    <property type="protein sequence ID" value="QHU35891.1"/>
    <property type="molecule type" value="Genomic_DNA"/>
</dbReference>
<evidence type="ECO:0008006" key="3">
    <source>
        <dbReference type="Google" id="ProtNLM"/>
    </source>
</evidence>
<evidence type="ECO:0000313" key="2">
    <source>
        <dbReference type="EMBL" id="QHU35891.1"/>
    </source>
</evidence>
<name>A0A6C0M1K5_9ZZZZ</name>
<reference evidence="2" key="1">
    <citation type="journal article" date="2020" name="Nature">
        <title>Giant virus diversity and host interactions through global metagenomics.</title>
        <authorList>
            <person name="Schulz F."/>
            <person name="Roux S."/>
            <person name="Paez-Espino D."/>
            <person name="Jungbluth S."/>
            <person name="Walsh D.A."/>
            <person name="Denef V.J."/>
            <person name="McMahon K.D."/>
            <person name="Konstantinidis K.T."/>
            <person name="Eloe-Fadrosh E.A."/>
            <person name="Kyrpides N.C."/>
            <person name="Woyke T."/>
        </authorList>
    </citation>
    <scope>NUCLEOTIDE SEQUENCE</scope>
    <source>
        <strain evidence="2">GVMAG-S-1035085-51</strain>
    </source>
</reference>
<evidence type="ECO:0000256" key="1">
    <source>
        <dbReference type="SAM" id="Phobius"/>
    </source>
</evidence>
<keyword evidence="1" id="KW-0812">Transmembrane</keyword>
<protein>
    <recommendedName>
        <fullName evidence="3">DUF3592 domain-containing protein</fullName>
    </recommendedName>
</protein>
<sequence>MNTQYGNGVGQDIYDGAAAYGRIRTTIVMIFGILIAIILLIFGIKILRKPDYHKVNTNAIIVTPDCKTTTSYDNGKLNTYHNCILDIKYSADGKEYLNKLNTSGKIYSANQSINIRYNLDNPMDITTNPTNKTIGIIMVSIGLIISIFVIASWYIAQRSKFGASMIAASDTIDLFRGDR</sequence>
<organism evidence="2">
    <name type="scientific">viral metagenome</name>
    <dbReference type="NCBI Taxonomy" id="1070528"/>
    <lineage>
        <taxon>unclassified sequences</taxon>
        <taxon>metagenomes</taxon>
        <taxon>organismal metagenomes</taxon>
    </lineage>
</organism>
<accession>A0A6C0M1K5</accession>
<keyword evidence="1" id="KW-1133">Transmembrane helix</keyword>
<feature type="transmembrane region" description="Helical" evidence="1">
    <location>
        <begin position="133"/>
        <end position="156"/>
    </location>
</feature>
<keyword evidence="1" id="KW-0472">Membrane</keyword>